<protein>
    <submittedName>
        <fullName evidence="1">Uncharacterized protein</fullName>
    </submittedName>
</protein>
<proteinExistence type="predicted"/>
<reference evidence="1" key="1">
    <citation type="submission" date="2023-06" db="EMBL/GenBank/DDBJ databases">
        <title>Gordonia sp. nov. and Pseudochrobactrum sp. nov., two species isolated from the burying beetle Nicrophorus vespilloides.</title>
        <authorList>
            <person name="Poehlein A."/>
            <person name="Guzman J."/>
            <person name="Daniel R."/>
            <person name="Vilcinskas A."/>
        </authorList>
    </citation>
    <scope>NUCLEOTIDE SEQUENCE</scope>
    <source>
        <strain evidence="1">MP11Mi</strain>
    </source>
</reference>
<name>A0AA97CYF1_9ACTN</name>
<evidence type="ECO:0000313" key="1">
    <source>
        <dbReference type="EMBL" id="WOC13937.1"/>
    </source>
</evidence>
<dbReference type="EMBL" id="CP128986">
    <property type="protein sequence ID" value="WOC13937.1"/>
    <property type="molecule type" value="Genomic_DNA"/>
</dbReference>
<sequence length="258" mass="28247">MKLALRSTQNPIEFVAVTKNQARSENSTELVAPASGVFEHLQHATLADSIPVGHDGCVADNEGAATGESTTDDGRRYLTYEEFGRRFFEVAVTEARIGTAFAAVAGEQFQVGPMVVGPAGVAKVRADVEIAEPEILRTIGDTIAFTVKLPLRIALLVDLKVDRIRYDVEGVVTLPLTVRCAEPLQLRIEVQPPKPRDVIVDVSSYNMRGSIIRNLAQVDDEIRRVIARFVADEVDKPEIRQARLIDVDVELGKAFEGI</sequence>
<accession>A0AA97CYF1</accession>
<gene>
    <name evidence="1" type="ORF">MP11Mi_30490</name>
</gene>
<dbReference type="AlphaFoldDB" id="A0AA97CYF1"/>
<organism evidence="1">
    <name type="scientific">Gordonia sp. MP11Mi</name>
    <dbReference type="NCBI Taxonomy" id="3022769"/>
    <lineage>
        <taxon>Bacteria</taxon>
        <taxon>Bacillati</taxon>
        <taxon>Actinomycetota</taxon>
        <taxon>Actinomycetes</taxon>
        <taxon>Mycobacteriales</taxon>
        <taxon>Gordoniaceae</taxon>
        <taxon>Gordonia</taxon>
    </lineage>
</organism>